<keyword evidence="2" id="KW-0067">ATP-binding</keyword>
<keyword evidence="5" id="KW-0378">Hydrolase</keyword>
<keyword evidence="2" id="KW-0547">Nucleotide-binding</keyword>
<gene>
    <name evidence="5" type="ORF">AVDCRST_MAG81-3539</name>
</gene>
<dbReference type="GO" id="GO:0004527">
    <property type="term" value="F:exonuclease activity"/>
    <property type="evidence" value="ECO:0007669"/>
    <property type="project" value="UniProtKB-KW"/>
</dbReference>
<organism evidence="5">
    <name type="scientific">uncultured Synechococcales cyanobacterium</name>
    <dbReference type="NCBI Taxonomy" id="1936017"/>
    <lineage>
        <taxon>Bacteria</taxon>
        <taxon>Bacillati</taxon>
        <taxon>Cyanobacteriota</taxon>
        <taxon>Cyanophyceae</taxon>
        <taxon>Synechococcales</taxon>
        <taxon>environmental samples</taxon>
    </lineage>
</organism>
<dbReference type="InterPro" id="IPR011335">
    <property type="entry name" value="Restrct_endonuc-II-like"/>
</dbReference>
<reference evidence="5" key="1">
    <citation type="submission" date="2020-02" db="EMBL/GenBank/DDBJ databases">
        <authorList>
            <person name="Meier V. D."/>
        </authorList>
    </citation>
    <scope>NUCLEOTIDE SEQUENCE</scope>
    <source>
        <strain evidence="5">AVDCRST_MAG81</strain>
    </source>
</reference>
<protein>
    <submittedName>
        <fullName evidence="5">RecB family exonuclease</fullName>
    </submittedName>
</protein>
<keyword evidence="3" id="KW-0234">DNA repair</keyword>
<dbReference type="SUPFAM" id="SSF52980">
    <property type="entry name" value="Restriction endonuclease-like"/>
    <property type="match status" value="1"/>
</dbReference>
<keyword evidence="2" id="KW-0347">Helicase</keyword>
<evidence type="ECO:0000256" key="1">
    <source>
        <dbReference type="ARBA" id="ARBA00022763"/>
    </source>
</evidence>
<evidence type="ECO:0000259" key="4">
    <source>
        <dbReference type="Pfam" id="PF12705"/>
    </source>
</evidence>
<feature type="domain" description="PD-(D/E)XK endonuclease-like" evidence="4">
    <location>
        <begin position="55"/>
        <end position="290"/>
    </location>
</feature>
<dbReference type="EMBL" id="CADCWO010000192">
    <property type="protein sequence ID" value="CAA9584693.1"/>
    <property type="molecule type" value="Genomic_DNA"/>
</dbReference>
<keyword evidence="1" id="KW-0227">DNA damage</keyword>
<accession>A0A6J4VPW7</accession>
<keyword evidence="5" id="KW-0269">Exonuclease</keyword>
<dbReference type="GO" id="GO:0004386">
    <property type="term" value="F:helicase activity"/>
    <property type="evidence" value="ECO:0007669"/>
    <property type="project" value="UniProtKB-KW"/>
</dbReference>
<evidence type="ECO:0000256" key="3">
    <source>
        <dbReference type="ARBA" id="ARBA00023204"/>
    </source>
</evidence>
<dbReference type="InterPro" id="IPR038726">
    <property type="entry name" value="PDDEXK_AddAB-type"/>
</dbReference>
<dbReference type="Gene3D" id="3.90.320.10">
    <property type="match status" value="1"/>
</dbReference>
<dbReference type="AlphaFoldDB" id="A0A6J4VPW7"/>
<evidence type="ECO:0000256" key="2">
    <source>
        <dbReference type="ARBA" id="ARBA00022806"/>
    </source>
</evidence>
<proteinExistence type="predicted"/>
<name>A0A6J4VPW7_9CYAN</name>
<evidence type="ECO:0000313" key="5">
    <source>
        <dbReference type="EMBL" id="CAA9584693.1"/>
    </source>
</evidence>
<dbReference type="Pfam" id="PF12705">
    <property type="entry name" value="PDDEXK_1"/>
    <property type="match status" value="1"/>
</dbReference>
<dbReference type="GO" id="GO:0006281">
    <property type="term" value="P:DNA repair"/>
    <property type="evidence" value="ECO:0007669"/>
    <property type="project" value="UniProtKB-KW"/>
</dbReference>
<keyword evidence="5" id="KW-0540">Nuclease</keyword>
<dbReference type="InterPro" id="IPR011604">
    <property type="entry name" value="PDDEXK-like_dom_sf"/>
</dbReference>
<sequence>MSRLGGSRVSIISYVTSMHLSYLWLLHKTLVDACFSREIGLASLLRFAISAMPYSLSATKLQNYHRCPQAYYFRYERGMSGPVSFGSASLGTALHQALATIYYDWHYQAPLPQLAWLEFCWHQHNAKLSPAQQAEGWEILCNYWQRYISTQLVMRRPLAVEGKLQGSLEVENVEFVLAGRYDRLDWLDDGVELIDYKSAKQVALPEPAEIDLQLGLYYLALEQVYQQSLSRLSFIYLRTRERISFEVTPELKGQLKDTIGELALSLRADAQWEPAPGEQCNPCGYKRYCPAMADKPEQLPETAKPASQVQLVLSL</sequence>